<evidence type="ECO:0000313" key="2">
    <source>
        <dbReference type="Proteomes" id="UP000005239"/>
    </source>
</evidence>
<sequence length="213" mass="24880">MRRYRRGAMSAQFDPNDGKYFHLFCCSSHVTKAARYIAYLSLCSLFARSVVLISDKQWSSAIGWNALFEFLCTISLIYAVSDEVAILALPYLIHQAYCFGTLAVDLAEMSRNWDRQYYFSKFPSSFYATYNLLKMFKLFETRNIEQTEKVLAILTRLSRLVVAIYFFKVILNFFLFLKRRYEANRKYARYSMRAREERKSVMSASPASASTIV</sequence>
<organism evidence="1 2">
    <name type="scientific">Pristionchus pacificus</name>
    <name type="common">Parasitic nematode worm</name>
    <dbReference type="NCBI Taxonomy" id="54126"/>
    <lineage>
        <taxon>Eukaryota</taxon>
        <taxon>Metazoa</taxon>
        <taxon>Ecdysozoa</taxon>
        <taxon>Nematoda</taxon>
        <taxon>Chromadorea</taxon>
        <taxon>Rhabditida</taxon>
        <taxon>Rhabditina</taxon>
        <taxon>Diplogasteromorpha</taxon>
        <taxon>Diplogasteroidea</taxon>
        <taxon>Neodiplogasteridae</taxon>
        <taxon>Pristionchus</taxon>
    </lineage>
</organism>
<accession>A0A8R1Y5Y2</accession>
<dbReference type="AlphaFoldDB" id="A0A2A6B7H0"/>
<proteinExistence type="predicted"/>
<accession>A0A2A6B7H0</accession>
<dbReference type="Proteomes" id="UP000005239">
    <property type="component" value="Unassembled WGS sequence"/>
</dbReference>
<keyword evidence="2" id="KW-1185">Reference proteome</keyword>
<dbReference type="EnsemblMetazoa" id="PPA04278.1">
    <property type="protein sequence ID" value="PPA04278.1"/>
    <property type="gene ID" value="WBGene00093832"/>
</dbReference>
<protein>
    <submittedName>
        <fullName evidence="1">Uncharacterized protein</fullName>
    </submittedName>
</protein>
<reference evidence="2" key="1">
    <citation type="journal article" date="2008" name="Nat. Genet.">
        <title>The Pristionchus pacificus genome provides a unique perspective on nematode lifestyle and parasitism.</title>
        <authorList>
            <person name="Dieterich C."/>
            <person name="Clifton S.W."/>
            <person name="Schuster L.N."/>
            <person name="Chinwalla A."/>
            <person name="Delehaunty K."/>
            <person name="Dinkelacker I."/>
            <person name="Fulton L."/>
            <person name="Fulton R."/>
            <person name="Godfrey J."/>
            <person name="Minx P."/>
            <person name="Mitreva M."/>
            <person name="Roeseler W."/>
            <person name="Tian H."/>
            <person name="Witte H."/>
            <person name="Yang S.P."/>
            <person name="Wilson R.K."/>
            <person name="Sommer R.J."/>
        </authorList>
    </citation>
    <scope>NUCLEOTIDE SEQUENCE [LARGE SCALE GENOMIC DNA]</scope>
    <source>
        <strain evidence="2">PS312</strain>
    </source>
</reference>
<name>A0A2A6B7H0_PRIPA</name>
<evidence type="ECO:0000313" key="1">
    <source>
        <dbReference type="EnsemblMetazoa" id="PPA04278.1"/>
    </source>
</evidence>
<gene>
    <name evidence="1" type="primary">WBGene00093832</name>
</gene>
<reference evidence="1" key="2">
    <citation type="submission" date="2022-06" db="UniProtKB">
        <authorList>
            <consortium name="EnsemblMetazoa"/>
        </authorList>
    </citation>
    <scope>IDENTIFICATION</scope>
    <source>
        <strain evidence="1">PS312</strain>
    </source>
</reference>